<reference evidence="2" key="1">
    <citation type="submission" date="2009-12" db="EMBL/GenBank/DDBJ databases">
        <title>Sequence of Clostridiales genomosp. BVAB3 str. UPII9-5.</title>
        <authorList>
            <person name="Madupu R."/>
            <person name="Durkin A.S."/>
            <person name="Torralba M."/>
            <person name="Methe B."/>
            <person name="Sutton G.G."/>
            <person name="Strausberg R.L."/>
            <person name="Nelson K.E."/>
        </authorList>
    </citation>
    <scope>NUCLEOTIDE SEQUENCE [LARGE SCALE GENOMIC DNA]</scope>
    <source>
        <strain evidence="2">UPII9-5</strain>
    </source>
</reference>
<proteinExistence type="predicted"/>
<organism evidence="1 2">
    <name type="scientific">Mageeibacillus indolicus (strain UPII9-5)</name>
    <name type="common">Clostridiales genomosp. BVAB3 (strain UPII9-5)</name>
    <dbReference type="NCBI Taxonomy" id="699246"/>
    <lineage>
        <taxon>Bacteria</taxon>
        <taxon>Bacillati</taxon>
        <taxon>Bacillota</taxon>
        <taxon>Clostridia</taxon>
        <taxon>Eubacteriales</taxon>
        <taxon>Oscillospiraceae</taxon>
        <taxon>Mageeibacillus</taxon>
    </lineage>
</organism>
<dbReference type="HOGENOM" id="CLU_3272421_0_0_9"/>
<sequence length="41" mass="4601">MVKYDTYTCNSFNIIYQLKYNLSIDCSISSPYVAVANLSSA</sequence>
<evidence type="ECO:0000313" key="1">
    <source>
        <dbReference type="EMBL" id="ADC90793.1"/>
    </source>
</evidence>
<dbReference type="KEGG" id="clo:HMPREF0868_0110"/>
<dbReference type="STRING" id="699246.HMPREF0868_0110"/>
<keyword evidence="2" id="KW-1185">Reference proteome</keyword>
<protein>
    <submittedName>
        <fullName evidence="1">Uncharacterized protein</fullName>
    </submittedName>
</protein>
<dbReference type="AlphaFoldDB" id="D3QZV5"/>
<name>D3QZV5_MAGIU</name>
<dbReference type="Proteomes" id="UP000008234">
    <property type="component" value="Chromosome"/>
</dbReference>
<dbReference type="EMBL" id="CP001850">
    <property type="protein sequence ID" value="ADC90793.1"/>
    <property type="molecule type" value="Genomic_DNA"/>
</dbReference>
<gene>
    <name evidence="1" type="ordered locus">HMPREF0868_0110</name>
</gene>
<evidence type="ECO:0000313" key="2">
    <source>
        <dbReference type="Proteomes" id="UP000008234"/>
    </source>
</evidence>
<accession>D3QZV5</accession>